<dbReference type="GO" id="GO:0005886">
    <property type="term" value="C:plasma membrane"/>
    <property type="evidence" value="ECO:0007669"/>
    <property type="project" value="UniProtKB-SubCell"/>
</dbReference>
<comment type="caution">
    <text evidence="10">The sequence shown here is derived from an EMBL/GenBank/DDBJ whole genome shotgun (WGS) entry which is preliminary data.</text>
</comment>
<feature type="transmembrane region" description="Helical" evidence="9">
    <location>
        <begin position="46"/>
        <end position="64"/>
    </location>
</feature>
<feature type="transmembrane region" description="Helical" evidence="9">
    <location>
        <begin position="132"/>
        <end position="152"/>
    </location>
</feature>
<evidence type="ECO:0000313" key="10">
    <source>
        <dbReference type="EMBL" id="KAL3835185.1"/>
    </source>
</evidence>
<dbReference type="InterPro" id="IPR004316">
    <property type="entry name" value="SWEET_rpt"/>
</dbReference>
<dbReference type="EMBL" id="JBJXBP010000004">
    <property type="protein sequence ID" value="KAL3835185.1"/>
    <property type="molecule type" value="Genomic_DNA"/>
</dbReference>
<dbReference type="InterPro" id="IPR047664">
    <property type="entry name" value="SWEET"/>
</dbReference>
<evidence type="ECO:0000256" key="2">
    <source>
        <dbReference type="ARBA" id="ARBA00007809"/>
    </source>
</evidence>
<evidence type="ECO:0000313" key="11">
    <source>
        <dbReference type="Proteomes" id="UP001634393"/>
    </source>
</evidence>
<evidence type="ECO:0000256" key="4">
    <source>
        <dbReference type="ARBA" id="ARBA00022597"/>
    </source>
</evidence>
<evidence type="ECO:0000256" key="9">
    <source>
        <dbReference type="RuleBase" id="RU910715"/>
    </source>
</evidence>
<organism evidence="10 11">
    <name type="scientific">Penstemon smallii</name>
    <dbReference type="NCBI Taxonomy" id="265156"/>
    <lineage>
        <taxon>Eukaryota</taxon>
        <taxon>Viridiplantae</taxon>
        <taxon>Streptophyta</taxon>
        <taxon>Embryophyta</taxon>
        <taxon>Tracheophyta</taxon>
        <taxon>Spermatophyta</taxon>
        <taxon>Magnoliopsida</taxon>
        <taxon>eudicotyledons</taxon>
        <taxon>Gunneridae</taxon>
        <taxon>Pentapetalae</taxon>
        <taxon>asterids</taxon>
        <taxon>lamiids</taxon>
        <taxon>Lamiales</taxon>
        <taxon>Plantaginaceae</taxon>
        <taxon>Cheloneae</taxon>
        <taxon>Penstemon</taxon>
    </lineage>
</organism>
<dbReference type="GO" id="GO:0012505">
    <property type="term" value="C:endomembrane system"/>
    <property type="evidence" value="ECO:0007669"/>
    <property type="project" value="UniProtKB-SubCell"/>
</dbReference>
<protein>
    <recommendedName>
        <fullName evidence="9">Bidirectional sugar transporter SWEET</fullName>
    </recommendedName>
</protein>
<evidence type="ECO:0000256" key="8">
    <source>
        <dbReference type="ARBA" id="ARBA00023136"/>
    </source>
</evidence>
<name>A0ABD3TER0_9LAMI</name>
<proteinExistence type="inferred from homology"/>
<keyword evidence="4 9" id="KW-0762">Sugar transport</keyword>
<dbReference type="FunFam" id="1.20.1280.290:FF:000001">
    <property type="entry name" value="Bidirectional sugar transporter SWEET"/>
    <property type="match status" value="1"/>
</dbReference>
<keyword evidence="8 9" id="KW-0472">Membrane</keyword>
<reference evidence="10 11" key="1">
    <citation type="submission" date="2024-12" db="EMBL/GenBank/DDBJ databases">
        <title>The unique morphological basis and parallel evolutionary history of personate flowers in Penstemon.</title>
        <authorList>
            <person name="Depatie T.H."/>
            <person name="Wessinger C.A."/>
        </authorList>
    </citation>
    <scope>NUCLEOTIDE SEQUENCE [LARGE SCALE GENOMIC DNA]</scope>
    <source>
        <strain evidence="10">WTNN_2</strain>
        <tissue evidence="10">Leaf</tissue>
    </source>
</reference>
<feature type="transmembrane region" description="Helical" evidence="9">
    <location>
        <begin position="164"/>
        <end position="186"/>
    </location>
</feature>
<dbReference type="PANTHER" id="PTHR10791:SF159">
    <property type="entry name" value="BIDIRECTIONAL SUGAR TRANSPORTER SWEET5"/>
    <property type="match status" value="1"/>
</dbReference>
<dbReference type="Gene3D" id="1.20.1280.290">
    <property type="match status" value="2"/>
</dbReference>
<evidence type="ECO:0000256" key="3">
    <source>
        <dbReference type="ARBA" id="ARBA00022448"/>
    </source>
</evidence>
<keyword evidence="3 9" id="KW-0813">Transport</keyword>
<dbReference type="GO" id="GO:0051260">
    <property type="term" value="P:protein homooligomerization"/>
    <property type="evidence" value="ECO:0007669"/>
    <property type="project" value="UniProtKB-ARBA"/>
</dbReference>
<comment type="similarity">
    <text evidence="2 9">Belongs to the SWEET sugar transporter family.</text>
</comment>
<feature type="transmembrane region" description="Helical" evidence="9">
    <location>
        <begin position="12"/>
        <end position="34"/>
    </location>
</feature>
<comment type="subcellular location">
    <subcellularLocation>
        <location evidence="9">Cell membrane</location>
        <topology evidence="9">Multi-pass membrane protein</topology>
    </subcellularLocation>
    <subcellularLocation>
        <location evidence="1">Endomembrane system</location>
        <topology evidence="1">Multi-pass membrane protein</topology>
    </subcellularLocation>
</comment>
<feature type="transmembrane region" description="Helical" evidence="9">
    <location>
        <begin position="70"/>
        <end position="93"/>
    </location>
</feature>
<evidence type="ECO:0000256" key="6">
    <source>
        <dbReference type="ARBA" id="ARBA00022737"/>
    </source>
</evidence>
<feature type="transmembrane region" description="Helical" evidence="9">
    <location>
        <begin position="192"/>
        <end position="213"/>
    </location>
</feature>
<dbReference type="Pfam" id="PF03083">
    <property type="entry name" value="MtN3_slv"/>
    <property type="match status" value="2"/>
</dbReference>
<dbReference type="PANTHER" id="PTHR10791">
    <property type="entry name" value="RAG1-ACTIVATING PROTEIN 1"/>
    <property type="match status" value="1"/>
</dbReference>
<evidence type="ECO:0000256" key="1">
    <source>
        <dbReference type="ARBA" id="ARBA00004127"/>
    </source>
</evidence>
<gene>
    <name evidence="10" type="ORF">ACJIZ3_009921</name>
</gene>
<sequence>MTSAATARTIVGVIGNVISFILFLSPVPTFLKIWKAKSVQSFKPDPYVATVLNCAMWVFYGMPFVHPDSILVVTINGFGLLLELGYVAVFFLYSDWPKRRKIIFVLLVELVFFAVIVFVTLTFLHGTKSRSMLVGIVCIVFNILMYASPLTVMKRVIKTQSVRYMPLTLSLANFANGLVWAAYALIKFDPYLLVPNGLGALSGLVQLILYATFYRTTKWDEDGSTQSEIQLQNHDRASSNQV</sequence>
<dbReference type="AlphaFoldDB" id="A0ABD3TER0"/>
<keyword evidence="5 9" id="KW-0812">Transmembrane</keyword>
<feature type="transmembrane region" description="Helical" evidence="9">
    <location>
        <begin position="102"/>
        <end position="126"/>
    </location>
</feature>
<dbReference type="FunFam" id="1.20.1280.290:FF:000002">
    <property type="entry name" value="Bidirectional sugar transporter SWEET"/>
    <property type="match status" value="1"/>
</dbReference>
<keyword evidence="7 9" id="KW-1133">Transmembrane helix</keyword>
<evidence type="ECO:0000256" key="5">
    <source>
        <dbReference type="ARBA" id="ARBA00022692"/>
    </source>
</evidence>
<keyword evidence="6" id="KW-0677">Repeat</keyword>
<accession>A0ABD3TER0</accession>
<keyword evidence="11" id="KW-1185">Reference proteome</keyword>
<evidence type="ECO:0000256" key="7">
    <source>
        <dbReference type="ARBA" id="ARBA00022989"/>
    </source>
</evidence>
<dbReference type="Proteomes" id="UP001634393">
    <property type="component" value="Unassembled WGS sequence"/>
</dbReference>
<comment type="function">
    <text evidence="9">Mediates both low-affinity uptake and efflux of sugar across the membrane.</text>
</comment>